<dbReference type="EMBL" id="KB446544">
    <property type="protein sequence ID" value="EME39813.1"/>
    <property type="molecule type" value="Genomic_DNA"/>
</dbReference>
<dbReference type="PANTHER" id="PTHR42085">
    <property type="entry name" value="F-BOX DOMAIN-CONTAINING PROTEIN"/>
    <property type="match status" value="1"/>
</dbReference>
<protein>
    <submittedName>
        <fullName evidence="2">Uncharacterized protein</fullName>
    </submittedName>
</protein>
<feature type="region of interest" description="Disordered" evidence="1">
    <location>
        <begin position="1"/>
        <end position="46"/>
    </location>
</feature>
<dbReference type="HOGENOM" id="CLU_1085963_0_0_1"/>
<dbReference type="OrthoDB" id="3650371at2759"/>
<evidence type="ECO:0000313" key="3">
    <source>
        <dbReference type="Proteomes" id="UP000016933"/>
    </source>
</evidence>
<dbReference type="eggNOG" id="ENOG502T4XC">
    <property type="taxonomic scope" value="Eukaryota"/>
</dbReference>
<evidence type="ECO:0000313" key="2">
    <source>
        <dbReference type="EMBL" id="EME39813.1"/>
    </source>
</evidence>
<name>N1PBV4_DOTSN</name>
<reference evidence="3" key="1">
    <citation type="journal article" date="2012" name="PLoS Genet.">
        <title>The genomes of the fungal plant pathogens Cladosporium fulvum and Dothistroma septosporum reveal adaptation to different hosts and lifestyles but also signatures of common ancestry.</title>
        <authorList>
            <person name="de Wit P.J.G.M."/>
            <person name="van der Burgt A."/>
            <person name="Oekmen B."/>
            <person name="Stergiopoulos I."/>
            <person name="Abd-Elsalam K.A."/>
            <person name="Aerts A.L."/>
            <person name="Bahkali A.H."/>
            <person name="Beenen H.G."/>
            <person name="Chettri P."/>
            <person name="Cox M.P."/>
            <person name="Datema E."/>
            <person name="de Vries R.P."/>
            <person name="Dhillon B."/>
            <person name="Ganley A.R."/>
            <person name="Griffiths S.A."/>
            <person name="Guo Y."/>
            <person name="Hamelin R.C."/>
            <person name="Henrissat B."/>
            <person name="Kabir M.S."/>
            <person name="Jashni M.K."/>
            <person name="Kema G."/>
            <person name="Klaubauf S."/>
            <person name="Lapidus A."/>
            <person name="Levasseur A."/>
            <person name="Lindquist E."/>
            <person name="Mehrabi R."/>
            <person name="Ohm R.A."/>
            <person name="Owen T.J."/>
            <person name="Salamov A."/>
            <person name="Schwelm A."/>
            <person name="Schijlen E."/>
            <person name="Sun H."/>
            <person name="van den Burg H.A."/>
            <person name="van Ham R.C.H.J."/>
            <person name="Zhang S."/>
            <person name="Goodwin S.B."/>
            <person name="Grigoriev I.V."/>
            <person name="Collemare J."/>
            <person name="Bradshaw R.E."/>
        </authorList>
    </citation>
    <scope>NUCLEOTIDE SEQUENCE [LARGE SCALE GENOMIC DNA]</scope>
    <source>
        <strain evidence="3">NZE10 / CBS 128990</strain>
    </source>
</reference>
<accession>N1PBV4</accession>
<dbReference type="OMA" id="IVIHESC"/>
<dbReference type="Proteomes" id="UP000016933">
    <property type="component" value="Unassembled WGS sequence"/>
</dbReference>
<dbReference type="PANTHER" id="PTHR42085:SF2">
    <property type="entry name" value="F-BOX DOMAIN-CONTAINING PROTEIN"/>
    <property type="match status" value="1"/>
</dbReference>
<proteinExistence type="predicted"/>
<organism evidence="2 3">
    <name type="scientific">Dothistroma septosporum (strain NZE10 / CBS 128990)</name>
    <name type="common">Red band needle blight fungus</name>
    <name type="synonym">Mycosphaerella pini</name>
    <dbReference type="NCBI Taxonomy" id="675120"/>
    <lineage>
        <taxon>Eukaryota</taxon>
        <taxon>Fungi</taxon>
        <taxon>Dikarya</taxon>
        <taxon>Ascomycota</taxon>
        <taxon>Pezizomycotina</taxon>
        <taxon>Dothideomycetes</taxon>
        <taxon>Dothideomycetidae</taxon>
        <taxon>Mycosphaerellales</taxon>
        <taxon>Mycosphaerellaceae</taxon>
        <taxon>Dothistroma</taxon>
    </lineage>
</organism>
<keyword evidence="3" id="KW-1185">Reference proteome</keyword>
<feature type="compositionally biased region" description="Polar residues" evidence="1">
    <location>
        <begin position="13"/>
        <end position="29"/>
    </location>
</feature>
<evidence type="ECO:0000256" key="1">
    <source>
        <dbReference type="SAM" id="MobiDB-lite"/>
    </source>
</evidence>
<sequence length="256" mass="29000">MVSINHPYLRTSVDPSSSPATYSRTNIISHTDRKDTDNTPNTQTIDTSPCHLTTMAAELRNNIYIFTLTLPEPLSIRLHNPDTITLPPEQTSHLGTSLLRTCRLINTEATPILYSLNKISFHQAPYLPPTLEALSAGAQHIRTIELSHMTESEVDELVKFTPRFEALQTIVIHESCCRYTHDPIWIVQRLGPLVAVLHKRFRQRGGKTAMEILQLPTKGEDGKWWIQVEEAMLEMVEFIDATIRNGGRMSNFGGWE</sequence>
<dbReference type="InterPro" id="IPR038883">
    <property type="entry name" value="AN11006-like"/>
</dbReference>
<dbReference type="AlphaFoldDB" id="N1PBV4"/>
<reference evidence="2 3" key="2">
    <citation type="journal article" date="2012" name="PLoS Pathog.">
        <title>Diverse lifestyles and strategies of plant pathogenesis encoded in the genomes of eighteen Dothideomycetes fungi.</title>
        <authorList>
            <person name="Ohm R.A."/>
            <person name="Feau N."/>
            <person name="Henrissat B."/>
            <person name="Schoch C.L."/>
            <person name="Horwitz B.A."/>
            <person name="Barry K.W."/>
            <person name="Condon B.J."/>
            <person name="Copeland A.C."/>
            <person name="Dhillon B."/>
            <person name="Glaser F."/>
            <person name="Hesse C.N."/>
            <person name="Kosti I."/>
            <person name="LaButti K."/>
            <person name="Lindquist E.A."/>
            <person name="Lucas S."/>
            <person name="Salamov A.A."/>
            <person name="Bradshaw R.E."/>
            <person name="Ciuffetti L."/>
            <person name="Hamelin R.C."/>
            <person name="Kema G.H.J."/>
            <person name="Lawrence C."/>
            <person name="Scott J.A."/>
            <person name="Spatafora J.W."/>
            <person name="Turgeon B.G."/>
            <person name="de Wit P.J.G.M."/>
            <person name="Zhong S."/>
            <person name="Goodwin S.B."/>
            <person name="Grigoriev I.V."/>
        </authorList>
    </citation>
    <scope>NUCLEOTIDE SEQUENCE [LARGE SCALE GENOMIC DNA]</scope>
    <source>
        <strain evidence="3">NZE10 / CBS 128990</strain>
    </source>
</reference>
<gene>
    <name evidence="2" type="ORF">DOTSEDRAFT_82613</name>
</gene>